<dbReference type="GO" id="GO:0005524">
    <property type="term" value="F:ATP binding"/>
    <property type="evidence" value="ECO:0007669"/>
    <property type="project" value="InterPro"/>
</dbReference>
<dbReference type="InterPro" id="IPR003593">
    <property type="entry name" value="AAA+_ATPase"/>
</dbReference>
<dbReference type="AlphaFoldDB" id="A0AAN7ZNC9"/>
<accession>A0AAN7ZNC9</accession>
<organism evidence="3 4">
    <name type="scientific">Pyrocoelia pectoralis</name>
    <dbReference type="NCBI Taxonomy" id="417401"/>
    <lineage>
        <taxon>Eukaryota</taxon>
        <taxon>Metazoa</taxon>
        <taxon>Ecdysozoa</taxon>
        <taxon>Arthropoda</taxon>
        <taxon>Hexapoda</taxon>
        <taxon>Insecta</taxon>
        <taxon>Pterygota</taxon>
        <taxon>Neoptera</taxon>
        <taxon>Endopterygota</taxon>
        <taxon>Coleoptera</taxon>
        <taxon>Polyphaga</taxon>
        <taxon>Elateriformia</taxon>
        <taxon>Elateroidea</taxon>
        <taxon>Lampyridae</taxon>
        <taxon>Lampyrinae</taxon>
        <taxon>Pyrocoelia</taxon>
    </lineage>
</organism>
<dbReference type="InterPro" id="IPR050304">
    <property type="entry name" value="MT-severing_AAA_ATPase"/>
</dbReference>
<dbReference type="GO" id="GO:0007033">
    <property type="term" value="P:vacuole organization"/>
    <property type="evidence" value="ECO:0007669"/>
    <property type="project" value="TreeGrafter"/>
</dbReference>
<evidence type="ECO:0000313" key="4">
    <source>
        <dbReference type="Proteomes" id="UP001329430"/>
    </source>
</evidence>
<dbReference type="Gene3D" id="1.10.8.60">
    <property type="match status" value="1"/>
</dbReference>
<dbReference type="SUPFAM" id="SSF52540">
    <property type="entry name" value="P-loop containing nucleoside triphosphate hydrolases"/>
    <property type="match status" value="1"/>
</dbReference>
<reference evidence="3 4" key="1">
    <citation type="journal article" date="2024" name="Insects">
        <title>An Improved Chromosome-Level Genome Assembly of the Firefly Pyrocoelia pectoralis.</title>
        <authorList>
            <person name="Fu X."/>
            <person name="Meyer-Rochow V.B."/>
            <person name="Ballantyne L."/>
            <person name="Zhu X."/>
        </authorList>
    </citation>
    <scope>NUCLEOTIDE SEQUENCE [LARGE SCALE GENOMIC DNA]</scope>
    <source>
        <strain evidence="3">XCY_ONT2</strain>
    </source>
</reference>
<dbReference type="InterPro" id="IPR027417">
    <property type="entry name" value="P-loop_NTPase"/>
</dbReference>
<keyword evidence="1" id="KW-0175">Coiled coil</keyword>
<gene>
    <name evidence="3" type="ORF">RI129_003754</name>
</gene>
<feature type="coiled-coil region" evidence="1">
    <location>
        <begin position="58"/>
        <end position="85"/>
    </location>
</feature>
<evidence type="ECO:0000256" key="1">
    <source>
        <dbReference type="SAM" id="Coils"/>
    </source>
</evidence>
<keyword evidence="4" id="KW-1185">Reference proteome</keyword>
<feature type="domain" description="AAA+ ATPase" evidence="2">
    <location>
        <begin position="152"/>
        <end position="287"/>
    </location>
</feature>
<dbReference type="InterPro" id="IPR041569">
    <property type="entry name" value="AAA_lid_3"/>
</dbReference>
<dbReference type="Proteomes" id="UP001329430">
    <property type="component" value="Chromosome 2"/>
</dbReference>
<proteinExistence type="predicted"/>
<dbReference type="PANTHER" id="PTHR23074">
    <property type="entry name" value="AAA DOMAIN-CONTAINING"/>
    <property type="match status" value="1"/>
</dbReference>
<sequence length="415" mass="47094">MDVYKNAVKFFEQLLCAVQAEECANNGTLTHIIENCSNQILTLCLQLNVRQEEMTDFERIIETSLRILQQQLSQLKNKLQQKSNSCNPQSGLALLRGTDSKTATNKNITFFKTTPKVKGLNEIAGLDEVKRTLTTTILLPLHQPQLFLGRKISNSLLLFGPPGTGKTHIAHAIAAEASANFYSVSSSDIFSELVGGTEKAISALFNMVKEEKNCTLLFFDEIDGLCQHRHSNETEFNRRVKTELMMQFSNFEDCPNKFLICATNCPWDLDSAILRRFQNRIYVPLPNKEERLELLKLLTKDTTLENDILWEAVLEQTEGFSGSDLTDLLRNAKNRPIMELLDTVIWQRTSDDKFSPINYTDATNFENLIHCKLSEVPSGCVQTRPMNILDVMEMLNTIRPTVPVSQIVKYETFVN</sequence>
<evidence type="ECO:0000313" key="3">
    <source>
        <dbReference type="EMBL" id="KAK5648862.1"/>
    </source>
</evidence>
<dbReference type="Pfam" id="PF00004">
    <property type="entry name" value="AAA"/>
    <property type="match status" value="1"/>
</dbReference>
<dbReference type="EMBL" id="JAVRBK010000002">
    <property type="protein sequence ID" value="KAK5648862.1"/>
    <property type="molecule type" value="Genomic_DNA"/>
</dbReference>
<dbReference type="SMART" id="SM00382">
    <property type="entry name" value="AAA"/>
    <property type="match status" value="1"/>
</dbReference>
<dbReference type="InterPro" id="IPR003959">
    <property type="entry name" value="ATPase_AAA_core"/>
</dbReference>
<evidence type="ECO:0000259" key="2">
    <source>
        <dbReference type="SMART" id="SM00382"/>
    </source>
</evidence>
<dbReference type="GO" id="GO:0016197">
    <property type="term" value="P:endosomal transport"/>
    <property type="evidence" value="ECO:0007669"/>
    <property type="project" value="TreeGrafter"/>
</dbReference>
<dbReference type="PANTHER" id="PTHR23074:SF72">
    <property type="entry name" value="VACUOLAR PROTEIN SORTING-ASSOCIATED PROTEIN 4B"/>
    <property type="match status" value="1"/>
</dbReference>
<dbReference type="GO" id="GO:0016887">
    <property type="term" value="F:ATP hydrolysis activity"/>
    <property type="evidence" value="ECO:0007669"/>
    <property type="project" value="InterPro"/>
</dbReference>
<protein>
    <recommendedName>
        <fullName evidence="2">AAA+ ATPase domain-containing protein</fullName>
    </recommendedName>
</protein>
<dbReference type="Gene3D" id="3.40.50.300">
    <property type="entry name" value="P-loop containing nucleotide triphosphate hydrolases"/>
    <property type="match status" value="1"/>
</dbReference>
<name>A0AAN7ZNC9_9COLE</name>
<comment type="caution">
    <text evidence="3">The sequence shown here is derived from an EMBL/GenBank/DDBJ whole genome shotgun (WGS) entry which is preliminary data.</text>
</comment>
<dbReference type="Pfam" id="PF17862">
    <property type="entry name" value="AAA_lid_3"/>
    <property type="match status" value="1"/>
</dbReference>